<comment type="subcellular location">
    <subcellularLocation>
        <location evidence="1">Nucleus</location>
    </subcellularLocation>
</comment>
<comment type="similarity">
    <text evidence="4">Belongs to the MUSTN1 family.</text>
</comment>
<dbReference type="AlphaFoldDB" id="A0A3Q0SVT8"/>
<dbReference type="GO" id="GO:0035988">
    <property type="term" value="P:chondrocyte proliferation"/>
    <property type="evidence" value="ECO:0007669"/>
    <property type="project" value="InterPro"/>
</dbReference>
<organism evidence="6 7">
    <name type="scientific">Amphilophus citrinellus</name>
    <name type="common">Midas cichlid</name>
    <name type="synonym">Cichlasoma citrinellum</name>
    <dbReference type="NCBI Taxonomy" id="61819"/>
    <lineage>
        <taxon>Eukaryota</taxon>
        <taxon>Metazoa</taxon>
        <taxon>Chordata</taxon>
        <taxon>Craniata</taxon>
        <taxon>Vertebrata</taxon>
        <taxon>Euteleostomi</taxon>
        <taxon>Actinopterygii</taxon>
        <taxon>Neopterygii</taxon>
        <taxon>Teleostei</taxon>
        <taxon>Neoteleostei</taxon>
        <taxon>Acanthomorphata</taxon>
        <taxon>Ovalentaria</taxon>
        <taxon>Cichlomorphae</taxon>
        <taxon>Cichliformes</taxon>
        <taxon>Cichlidae</taxon>
        <taxon>New World cichlids</taxon>
        <taxon>Cichlasomatinae</taxon>
        <taxon>Heroini</taxon>
        <taxon>Amphilophus</taxon>
    </lineage>
</organism>
<feature type="region of interest" description="Disordered" evidence="5">
    <location>
        <begin position="1"/>
        <end position="42"/>
    </location>
</feature>
<dbReference type="InterPro" id="IPR031394">
    <property type="entry name" value="MUSTN1"/>
</dbReference>
<dbReference type="GO" id="GO:0060271">
    <property type="term" value="P:cilium assembly"/>
    <property type="evidence" value="ECO:0007669"/>
    <property type="project" value="Ensembl"/>
</dbReference>
<dbReference type="GO" id="GO:0042246">
    <property type="term" value="P:tissue regeneration"/>
    <property type="evidence" value="ECO:0007669"/>
    <property type="project" value="InterPro"/>
</dbReference>
<dbReference type="Ensembl" id="ENSACIT00000029769.1">
    <property type="protein sequence ID" value="ENSACIP00000029000.1"/>
    <property type="gene ID" value="ENSACIG00000022459.1"/>
</dbReference>
<evidence type="ECO:0000256" key="2">
    <source>
        <dbReference type="ARBA" id="ARBA00018401"/>
    </source>
</evidence>
<reference evidence="6" key="1">
    <citation type="submission" date="2025-08" db="UniProtKB">
        <authorList>
            <consortium name="Ensembl"/>
        </authorList>
    </citation>
    <scope>IDENTIFICATION</scope>
</reference>
<reference evidence="6" key="2">
    <citation type="submission" date="2025-09" db="UniProtKB">
        <authorList>
            <consortium name="Ensembl"/>
        </authorList>
    </citation>
    <scope>IDENTIFICATION</scope>
</reference>
<sequence>MSQPSQEDEQMQRPEVREEDLTEARNKLGAAGPPKSKTMEVMEECEKVGKVAPSVFSRARSGGETVFNTRSAQPIRK</sequence>
<evidence type="ECO:0000313" key="7">
    <source>
        <dbReference type="Proteomes" id="UP000261340"/>
    </source>
</evidence>
<dbReference type="OMA" id="FQVMEEC"/>
<keyword evidence="3" id="KW-0539">Nucleus</keyword>
<evidence type="ECO:0000256" key="5">
    <source>
        <dbReference type="SAM" id="MobiDB-lite"/>
    </source>
</evidence>
<feature type="region of interest" description="Disordered" evidence="5">
    <location>
        <begin position="58"/>
        <end position="77"/>
    </location>
</feature>
<proteinExistence type="inferred from homology"/>
<evidence type="ECO:0000256" key="3">
    <source>
        <dbReference type="ARBA" id="ARBA00023242"/>
    </source>
</evidence>
<feature type="compositionally biased region" description="Polar residues" evidence="5">
    <location>
        <begin position="66"/>
        <end position="77"/>
    </location>
</feature>
<dbReference type="GO" id="GO:0002062">
    <property type="term" value="P:chondrocyte differentiation"/>
    <property type="evidence" value="ECO:0007669"/>
    <property type="project" value="InterPro"/>
</dbReference>
<evidence type="ECO:0000256" key="1">
    <source>
        <dbReference type="ARBA" id="ARBA00004123"/>
    </source>
</evidence>
<accession>A0A3Q0SVT8</accession>
<dbReference type="Proteomes" id="UP000261340">
    <property type="component" value="Unplaced"/>
</dbReference>
<dbReference type="Pfam" id="PF15682">
    <property type="entry name" value="Mustang"/>
    <property type="match status" value="1"/>
</dbReference>
<name>A0A3Q0SVT8_AMPCI</name>
<evidence type="ECO:0000313" key="6">
    <source>
        <dbReference type="Ensembl" id="ENSACIP00000029000.1"/>
    </source>
</evidence>
<keyword evidence="7" id="KW-1185">Reference proteome</keyword>
<dbReference type="GO" id="GO:0005634">
    <property type="term" value="C:nucleus"/>
    <property type="evidence" value="ECO:0007669"/>
    <property type="project" value="UniProtKB-SubCell"/>
</dbReference>
<dbReference type="GeneTree" id="ENSGT00940000153920"/>
<dbReference type="STRING" id="61819.ENSACIP00000029000"/>
<evidence type="ECO:0000256" key="4">
    <source>
        <dbReference type="ARBA" id="ARBA00044950"/>
    </source>
</evidence>
<protein>
    <recommendedName>
        <fullName evidence="2">Musculoskeletal embryonic nuclear protein 1</fullName>
    </recommendedName>
</protein>